<sequence>MYMVGTMEDILAIMRVSRDMELLDSIMSTYPTARLQTVTYQWTTVTLDTERMFLTLELLMEGINFIH</sequence>
<gene>
    <name evidence="1" type="ORF">FKW44_014937</name>
</gene>
<organism evidence="1 2">
    <name type="scientific">Caligus rogercresseyi</name>
    <name type="common">Sea louse</name>
    <dbReference type="NCBI Taxonomy" id="217165"/>
    <lineage>
        <taxon>Eukaryota</taxon>
        <taxon>Metazoa</taxon>
        <taxon>Ecdysozoa</taxon>
        <taxon>Arthropoda</taxon>
        <taxon>Crustacea</taxon>
        <taxon>Multicrustacea</taxon>
        <taxon>Hexanauplia</taxon>
        <taxon>Copepoda</taxon>
        <taxon>Siphonostomatoida</taxon>
        <taxon>Caligidae</taxon>
        <taxon>Caligus</taxon>
    </lineage>
</organism>
<evidence type="ECO:0000313" key="2">
    <source>
        <dbReference type="Proteomes" id="UP000595437"/>
    </source>
</evidence>
<protein>
    <submittedName>
        <fullName evidence="1">Cuticular protein RR2 family member 26</fullName>
    </submittedName>
</protein>
<dbReference type="AlphaFoldDB" id="A0A7T8K0T7"/>
<keyword evidence="2" id="KW-1185">Reference proteome</keyword>
<reference evidence="2" key="1">
    <citation type="submission" date="2021-01" db="EMBL/GenBank/DDBJ databases">
        <title>Caligus Genome Assembly.</title>
        <authorList>
            <person name="Gallardo-Escarate C."/>
        </authorList>
    </citation>
    <scope>NUCLEOTIDE SEQUENCE [LARGE SCALE GENOMIC DNA]</scope>
</reference>
<proteinExistence type="predicted"/>
<dbReference type="EMBL" id="CP045899">
    <property type="protein sequence ID" value="QQP40780.1"/>
    <property type="molecule type" value="Genomic_DNA"/>
</dbReference>
<evidence type="ECO:0000313" key="1">
    <source>
        <dbReference type="EMBL" id="QQP40780.1"/>
    </source>
</evidence>
<dbReference type="Proteomes" id="UP000595437">
    <property type="component" value="Chromosome 10"/>
</dbReference>
<accession>A0A7T8K0T7</accession>
<name>A0A7T8K0T7_CALRO</name>